<gene>
    <name evidence="1" type="ORF">HNP48_002232</name>
</gene>
<dbReference type="EMBL" id="JACHLK010000003">
    <property type="protein sequence ID" value="MBB6559565.1"/>
    <property type="molecule type" value="Genomic_DNA"/>
</dbReference>
<organism evidence="1 2">
    <name type="scientific">Acidovorax soli</name>
    <dbReference type="NCBI Taxonomy" id="592050"/>
    <lineage>
        <taxon>Bacteria</taxon>
        <taxon>Pseudomonadati</taxon>
        <taxon>Pseudomonadota</taxon>
        <taxon>Betaproteobacteria</taxon>
        <taxon>Burkholderiales</taxon>
        <taxon>Comamonadaceae</taxon>
        <taxon>Acidovorax</taxon>
    </lineage>
</organism>
<protein>
    <submittedName>
        <fullName evidence="1">Uncharacterized protein</fullName>
    </submittedName>
</protein>
<dbReference type="RefSeq" id="WP_184856961.1">
    <property type="nucleotide sequence ID" value="NZ_JACHLK010000003.1"/>
</dbReference>
<sequence>MSSILEPNAVLRTPTWYGGPPDETLLLFTAGEYRVEHAGQRSTVRIIASGALIYDGIGPVEISPADVPF</sequence>
<evidence type="ECO:0000313" key="1">
    <source>
        <dbReference type="EMBL" id="MBB6559565.1"/>
    </source>
</evidence>
<name>A0A7X0PCU8_9BURK</name>
<dbReference type="AlphaFoldDB" id="A0A7X0PCU8"/>
<comment type="caution">
    <text evidence="1">The sequence shown here is derived from an EMBL/GenBank/DDBJ whole genome shotgun (WGS) entry which is preliminary data.</text>
</comment>
<accession>A0A7X0PCU8</accession>
<keyword evidence="2" id="KW-1185">Reference proteome</keyword>
<dbReference type="Proteomes" id="UP000575083">
    <property type="component" value="Unassembled WGS sequence"/>
</dbReference>
<proteinExistence type="predicted"/>
<reference evidence="1 2" key="1">
    <citation type="submission" date="2020-08" db="EMBL/GenBank/DDBJ databases">
        <title>Functional genomics of gut bacteria from endangered species of beetles.</title>
        <authorList>
            <person name="Carlos-Shanley C."/>
        </authorList>
    </citation>
    <scope>NUCLEOTIDE SEQUENCE [LARGE SCALE GENOMIC DNA]</scope>
    <source>
        <strain evidence="1 2">S00198</strain>
    </source>
</reference>
<evidence type="ECO:0000313" key="2">
    <source>
        <dbReference type="Proteomes" id="UP000575083"/>
    </source>
</evidence>